<dbReference type="InterPro" id="IPR050090">
    <property type="entry name" value="Tyrosine_recombinase_XerCD"/>
</dbReference>
<keyword evidence="2" id="KW-0238">DNA-binding</keyword>
<sequence length="415" mass="48389">MQVKKSTFKVLFYLKKNAPKKNGKVAIMGRITIDGKIAQFSTKLEIFPDKWDLKFGKVLGKSEEALSLNRKLEELKTRLVNQYDHLMKTEGFATAEKLKNSFLGIGTMDDSLLKVFENFNVDFEKMVQKGVRGKQTLAKYQSVYTHLLDFINYKYHRTDIAFRELTADFIKDFDFYLRVDKGLTHNTIWVYMMPLCKMIDIALEKDLIHKNPFREYEITMQEKNRGYLLKEEIEQLLSCTFRSKTRELVRDLFVFSCFTGLSYIDIKQLKKNQIQTFFDGNRWILSRRQKTSNPSNVRILPIAQKIIDKYESISRGEFVFPVPSNTSCNLHLREISLEAGIDKTKSLSFHWARHTFGTLFLTEGVPLESVSKMMGHKNLKTTQIYAKITNEKISKNMEKIACKFNDFGERLVASL</sequence>
<dbReference type="PANTHER" id="PTHR30349:SF64">
    <property type="entry name" value="PROPHAGE INTEGRASE INTD-RELATED"/>
    <property type="match status" value="1"/>
</dbReference>
<proteinExistence type="inferred from homology"/>
<dbReference type="CDD" id="cd01185">
    <property type="entry name" value="INTN1_C_like"/>
    <property type="match status" value="1"/>
</dbReference>
<dbReference type="InterPro" id="IPR002104">
    <property type="entry name" value="Integrase_catalytic"/>
</dbReference>
<reference evidence="5 6" key="1">
    <citation type="submission" date="2015-01" db="EMBL/GenBank/DDBJ databases">
        <authorList>
            <person name="MANFREDI Pablo"/>
        </authorList>
    </citation>
    <scope>NUCLEOTIDE SEQUENCE [LARGE SCALE GENOMIC DNA]</scope>
    <source>
        <strain evidence="5 6">Ccy74</strain>
    </source>
</reference>
<name>A0A0B7HAP1_9FLAO</name>
<evidence type="ECO:0000256" key="2">
    <source>
        <dbReference type="ARBA" id="ARBA00023125"/>
    </source>
</evidence>
<dbReference type="EMBL" id="CDOG01000011">
    <property type="protein sequence ID" value="CEN36400.1"/>
    <property type="molecule type" value="Genomic_DNA"/>
</dbReference>
<evidence type="ECO:0000256" key="3">
    <source>
        <dbReference type="ARBA" id="ARBA00023172"/>
    </source>
</evidence>
<dbReference type="GO" id="GO:0006310">
    <property type="term" value="P:DNA recombination"/>
    <property type="evidence" value="ECO:0007669"/>
    <property type="project" value="UniProtKB-KW"/>
</dbReference>
<dbReference type="InterPro" id="IPR013762">
    <property type="entry name" value="Integrase-like_cat_sf"/>
</dbReference>
<evidence type="ECO:0000256" key="1">
    <source>
        <dbReference type="ARBA" id="ARBA00008857"/>
    </source>
</evidence>
<dbReference type="GO" id="GO:0003677">
    <property type="term" value="F:DNA binding"/>
    <property type="evidence" value="ECO:0007669"/>
    <property type="project" value="UniProtKB-KW"/>
</dbReference>
<dbReference type="Proteomes" id="UP000038083">
    <property type="component" value="Unassembled WGS sequence"/>
</dbReference>
<dbReference type="AlphaFoldDB" id="A0A0B7HAP1"/>
<dbReference type="SUPFAM" id="SSF56349">
    <property type="entry name" value="DNA breaking-rejoining enzymes"/>
    <property type="match status" value="1"/>
</dbReference>
<dbReference type="InterPro" id="IPR011010">
    <property type="entry name" value="DNA_brk_join_enz"/>
</dbReference>
<dbReference type="InterPro" id="IPR010998">
    <property type="entry name" value="Integrase_recombinase_N"/>
</dbReference>
<dbReference type="OrthoDB" id="1098628at2"/>
<comment type="similarity">
    <text evidence="1">Belongs to the 'phage' integrase family.</text>
</comment>
<dbReference type="InterPro" id="IPR025269">
    <property type="entry name" value="SAM-like_dom"/>
</dbReference>
<dbReference type="Gene3D" id="1.10.443.10">
    <property type="entry name" value="Intergrase catalytic core"/>
    <property type="match status" value="1"/>
</dbReference>
<dbReference type="PROSITE" id="PS51898">
    <property type="entry name" value="TYR_RECOMBINASE"/>
    <property type="match status" value="1"/>
</dbReference>
<protein>
    <recommendedName>
        <fullName evidence="4">Tyr recombinase domain-containing protein</fullName>
    </recommendedName>
</protein>
<dbReference type="RefSeq" id="WP_041996188.1">
    <property type="nucleotide sequence ID" value="NZ_CDOF01000013.1"/>
</dbReference>
<dbReference type="GO" id="GO:0015074">
    <property type="term" value="P:DNA integration"/>
    <property type="evidence" value="ECO:0007669"/>
    <property type="project" value="InterPro"/>
</dbReference>
<organism evidence="5 6">
    <name type="scientific">Capnocytophaga cynodegmi</name>
    <dbReference type="NCBI Taxonomy" id="28189"/>
    <lineage>
        <taxon>Bacteria</taxon>
        <taxon>Pseudomonadati</taxon>
        <taxon>Bacteroidota</taxon>
        <taxon>Flavobacteriia</taxon>
        <taxon>Flavobacteriales</taxon>
        <taxon>Flavobacteriaceae</taxon>
        <taxon>Capnocytophaga</taxon>
    </lineage>
</organism>
<evidence type="ECO:0000313" key="5">
    <source>
        <dbReference type="EMBL" id="CEN36400.1"/>
    </source>
</evidence>
<keyword evidence="3" id="KW-0233">DNA recombination</keyword>
<dbReference type="PANTHER" id="PTHR30349">
    <property type="entry name" value="PHAGE INTEGRASE-RELATED"/>
    <property type="match status" value="1"/>
</dbReference>
<evidence type="ECO:0000313" key="6">
    <source>
        <dbReference type="Proteomes" id="UP000038083"/>
    </source>
</evidence>
<dbReference type="InterPro" id="IPR035386">
    <property type="entry name" value="Arm-DNA-bind_5"/>
</dbReference>
<dbReference type="Pfam" id="PF17293">
    <property type="entry name" value="Arm-DNA-bind_5"/>
    <property type="match status" value="1"/>
</dbReference>
<feature type="domain" description="Tyr recombinase" evidence="4">
    <location>
        <begin position="223"/>
        <end position="398"/>
    </location>
</feature>
<accession>A0A0B7HAP1</accession>
<dbReference type="Pfam" id="PF00589">
    <property type="entry name" value="Phage_integrase"/>
    <property type="match status" value="1"/>
</dbReference>
<dbReference type="Pfam" id="PF13102">
    <property type="entry name" value="Phage_int_SAM_5"/>
    <property type="match status" value="1"/>
</dbReference>
<gene>
    <name evidence="5" type="ORF">CCYN74_190001</name>
</gene>
<evidence type="ECO:0000259" key="4">
    <source>
        <dbReference type="PROSITE" id="PS51898"/>
    </source>
</evidence>
<dbReference type="Gene3D" id="1.10.150.130">
    <property type="match status" value="1"/>
</dbReference>